<evidence type="ECO:0000256" key="3">
    <source>
        <dbReference type="ARBA" id="ARBA00022729"/>
    </source>
</evidence>
<evidence type="ECO:0000256" key="2">
    <source>
        <dbReference type="ARBA" id="ARBA00022448"/>
    </source>
</evidence>
<feature type="compositionally biased region" description="Acidic residues" evidence="4">
    <location>
        <begin position="49"/>
        <end position="60"/>
    </location>
</feature>
<proteinExistence type="inferred from homology"/>
<evidence type="ECO:0000313" key="6">
    <source>
        <dbReference type="EMBL" id="MBU9723021.1"/>
    </source>
</evidence>
<dbReference type="InterPro" id="IPR039424">
    <property type="entry name" value="SBP_5"/>
</dbReference>
<dbReference type="InterPro" id="IPR030678">
    <property type="entry name" value="Peptide/Ni-bd"/>
</dbReference>
<reference evidence="6 7" key="1">
    <citation type="submission" date="2021-06" db="EMBL/GenBank/DDBJ databases">
        <title>Bacillus sp. RD4P76, an endophyte from a halophyte.</title>
        <authorList>
            <person name="Sun J.-Q."/>
        </authorList>
    </citation>
    <scope>NUCLEOTIDE SEQUENCE [LARGE SCALE GENOMIC DNA]</scope>
    <source>
        <strain evidence="6 7">JCM 17098</strain>
    </source>
</reference>
<evidence type="ECO:0000313" key="7">
    <source>
        <dbReference type="Proteomes" id="UP000790580"/>
    </source>
</evidence>
<name>A0ABS6JWS7_9BACI</name>
<protein>
    <submittedName>
        <fullName evidence="6">ABC transporter substrate-binding protein</fullName>
    </submittedName>
</protein>
<evidence type="ECO:0000256" key="4">
    <source>
        <dbReference type="SAM" id="MobiDB-lite"/>
    </source>
</evidence>
<dbReference type="InterPro" id="IPR000914">
    <property type="entry name" value="SBP_5_dom"/>
</dbReference>
<organism evidence="6 7">
    <name type="scientific">Evansella alkalicola</name>
    <dbReference type="NCBI Taxonomy" id="745819"/>
    <lineage>
        <taxon>Bacteria</taxon>
        <taxon>Bacillati</taxon>
        <taxon>Bacillota</taxon>
        <taxon>Bacilli</taxon>
        <taxon>Bacillales</taxon>
        <taxon>Bacillaceae</taxon>
        <taxon>Evansella</taxon>
    </lineage>
</organism>
<dbReference type="Gene3D" id="3.40.190.10">
    <property type="entry name" value="Periplasmic binding protein-like II"/>
    <property type="match status" value="1"/>
</dbReference>
<sequence>MKSDFKIGQLIKVAAIAILLGILLIACSSEEPAESDVEDGDSTTNESSTDTDDSSDEISDDPSSKHGGTLRIVFGGAIAELGYPPAVRSMTSVVAMQPATETLAKFNEAGEAIPWLAEGWEKDAEQNTVTVEVKQGVQFHDGTDLDAEAVKWNLENFRDAGRVEAAVIDSVEVLDEYRLQINLSRWDQSIQDNLFGFMGITSPTAFQEHGEEWLRDNPVGTGPYVFKEWIKDEKIVFERNDNYWMEDKPYLDGIEIHSVTEPATAEASMIAGDFDLYLYLSPQSASNLEGDFQIEMLENGFGAIGYSLSPDSENPDSPLADPIVRKAISYAIDKQAIVDTIYYGYGEATDQYSVEAGMTFSPSVEGTPFDPEKAAELLEEAGYGEGLEITLTYADSPNLSLMYTSIQAYLNDVGVDVHLNPVQDSQWAEMTGSEGSWEGLIHTTFRVSNDVIFDFNRSMTSDSSHYRHTMLSAEAEDLIAESAQITDSEEYMDISHELQRMIFDDYQTVIPIMVEGQVLAQTGKVHDHGLMKTQITTWTPESIWME</sequence>
<comment type="similarity">
    <text evidence="1">Belongs to the bacterial solute-binding protein 5 family.</text>
</comment>
<evidence type="ECO:0000256" key="1">
    <source>
        <dbReference type="ARBA" id="ARBA00005695"/>
    </source>
</evidence>
<gene>
    <name evidence="6" type="ORF">KS407_16500</name>
</gene>
<keyword evidence="7" id="KW-1185">Reference proteome</keyword>
<dbReference type="PANTHER" id="PTHR30290:SF9">
    <property type="entry name" value="OLIGOPEPTIDE-BINDING PROTEIN APPA"/>
    <property type="match status" value="1"/>
</dbReference>
<keyword evidence="3" id="KW-0732">Signal</keyword>
<feature type="compositionally biased region" description="Acidic residues" evidence="4">
    <location>
        <begin position="32"/>
        <end position="41"/>
    </location>
</feature>
<evidence type="ECO:0000259" key="5">
    <source>
        <dbReference type="Pfam" id="PF00496"/>
    </source>
</evidence>
<dbReference type="Gene3D" id="3.10.105.10">
    <property type="entry name" value="Dipeptide-binding Protein, Domain 3"/>
    <property type="match status" value="1"/>
</dbReference>
<dbReference type="CDD" id="cd00995">
    <property type="entry name" value="PBP2_NikA_DppA_OppA_like"/>
    <property type="match status" value="1"/>
</dbReference>
<dbReference type="RefSeq" id="WP_088076768.1">
    <property type="nucleotide sequence ID" value="NZ_JAHQCR010000067.1"/>
</dbReference>
<dbReference type="PROSITE" id="PS51257">
    <property type="entry name" value="PROKAR_LIPOPROTEIN"/>
    <property type="match status" value="1"/>
</dbReference>
<accession>A0ABS6JWS7</accession>
<dbReference type="Proteomes" id="UP000790580">
    <property type="component" value="Unassembled WGS sequence"/>
</dbReference>
<dbReference type="Pfam" id="PF00496">
    <property type="entry name" value="SBP_bac_5"/>
    <property type="match status" value="1"/>
</dbReference>
<dbReference type="PIRSF" id="PIRSF002741">
    <property type="entry name" value="MppA"/>
    <property type="match status" value="1"/>
</dbReference>
<keyword evidence="2" id="KW-0813">Transport</keyword>
<dbReference type="EMBL" id="JAHQCR010000067">
    <property type="protein sequence ID" value="MBU9723021.1"/>
    <property type="molecule type" value="Genomic_DNA"/>
</dbReference>
<comment type="caution">
    <text evidence="6">The sequence shown here is derived from an EMBL/GenBank/DDBJ whole genome shotgun (WGS) entry which is preliminary data.</text>
</comment>
<dbReference type="PANTHER" id="PTHR30290">
    <property type="entry name" value="PERIPLASMIC BINDING COMPONENT OF ABC TRANSPORTER"/>
    <property type="match status" value="1"/>
</dbReference>
<feature type="domain" description="Solute-binding protein family 5" evidence="5">
    <location>
        <begin position="112"/>
        <end position="427"/>
    </location>
</feature>
<feature type="region of interest" description="Disordered" evidence="4">
    <location>
        <begin position="32"/>
        <end position="67"/>
    </location>
</feature>
<dbReference type="SUPFAM" id="SSF53850">
    <property type="entry name" value="Periplasmic binding protein-like II"/>
    <property type="match status" value="1"/>
</dbReference>